<keyword evidence="8" id="KW-0812">Transmembrane</keyword>
<keyword evidence="3 8" id="KW-0472">Membrane</keyword>
<feature type="domain" description="HAMP" evidence="10">
    <location>
        <begin position="205"/>
        <end position="258"/>
    </location>
</feature>
<proteinExistence type="inferred from homology"/>
<dbReference type="Pfam" id="PF00015">
    <property type="entry name" value="MCPsignal"/>
    <property type="match status" value="1"/>
</dbReference>
<evidence type="ECO:0000256" key="1">
    <source>
        <dbReference type="ARBA" id="ARBA00004236"/>
    </source>
</evidence>
<dbReference type="SMART" id="SM00283">
    <property type="entry name" value="MA"/>
    <property type="match status" value="1"/>
</dbReference>
<dbReference type="EMBL" id="JBIACJ010000001">
    <property type="protein sequence ID" value="MFE8695040.1"/>
    <property type="molecule type" value="Genomic_DNA"/>
</dbReference>
<evidence type="ECO:0000256" key="2">
    <source>
        <dbReference type="ARBA" id="ARBA00022475"/>
    </source>
</evidence>
<evidence type="ECO:0000313" key="11">
    <source>
        <dbReference type="EMBL" id="MFE8695040.1"/>
    </source>
</evidence>
<dbReference type="InterPro" id="IPR004089">
    <property type="entry name" value="MCPsignal_dom"/>
</dbReference>
<dbReference type="InterPro" id="IPR004090">
    <property type="entry name" value="Chemotax_Me-accpt_rcpt"/>
</dbReference>
<dbReference type="PRINTS" id="PR00260">
    <property type="entry name" value="CHEMTRNSDUCR"/>
</dbReference>
<dbReference type="Gene3D" id="1.10.287.950">
    <property type="entry name" value="Methyl-accepting chemotaxis protein"/>
    <property type="match status" value="1"/>
</dbReference>
<evidence type="ECO:0000256" key="8">
    <source>
        <dbReference type="SAM" id="Phobius"/>
    </source>
</evidence>
<dbReference type="PROSITE" id="PS50885">
    <property type="entry name" value="HAMP"/>
    <property type="match status" value="1"/>
</dbReference>
<reference evidence="11 12" key="1">
    <citation type="submission" date="2024-08" db="EMBL/GenBank/DDBJ databases">
        <title>Two novel Cytobacillus novel species.</title>
        <authorList>
            <person name="Liu G."/>
        </authorList>
    </citation>
    <scope>NUCLEOTIDE SEQUENCE [LARGE SCALE GENOMIC DNA]</scope>
    <source>
        <strain evidence="11 12">FJAT-53684</strain>
    </source>
</reference>
<sequence>MRVTIRKKLIFGFLSVLLLFAIVAGISNVQLKRVDDQYTSLLNERVNQLILVKNFKEDLMIESNGIRGYLLTGQSTNLTDYDMARKRLIQQLEELEKSTKNKEAHLLIAELKDLHTEFEGITEAAIKYKIMENESAYMELIQTSAKEIGGSFSEKADELIKYQENELDKDSQRTKQTTSSIQLFVIILSIVTIVVAMAIAIFISRLITEPIKIASQSIDRIANGELNVDEIKVKNRDEIGSLIQSLNKMVKDLRNVVGQVRTSSTQLASSSEELAASAEQSTLASEQVAQISKTNSAGIEKQLLSFNEVANSVSEMVANIHEITKSSEEMYTVTEQASTLTISGEQTVENVVHQMNEISLSVKHASSSIQQLEARSNEISDIISIITNITEQTNLLALNAAIEAARAGEHGKGFAVVADEVRKLAEQSKRSAEQIHRMIGMIQKETDQAVHAMEVGNKQVIMGLEDTKEARIAFTNIAQTIGRVTGKVGNVTTLLEKLSILSDQINVVIQEVKDISEKSVTAIEESSAATEEQLATMEEVTASSTSLARLAEEMQSVVSRFKL</sequence>
<dbReference type="PANTHER" id="PTHR32089">
    <property type="entry name" value="METHYL-ACCEPTING CHEMOTAXIS PROTEIN MCPB"/>
    <property type="match status" value="1"/>
</dbReference>
<feature type="coiled-coil region" evidence="7">
    <location>
        <begin position="78"/>
        <end position="105"/>
    </location>
</feature>
<comment type="subcellular location">
    <subcellularLocation>
        <location evidence="1">Cell membrane</location>
    </subcellularLocation>
</comment>
<dbReference type="Proteomes" id="UP001601058">
    <property type="component" value="Unassembled WGS sequence"/>
</dbReference>
<accession>A0ABW6JW71</accession>
<evidence type="ECO:0000256" key="5">
    <source>
        <dbReference type="ARBA" id="ARBA00029447"/>
    </source>
</evidence>
<keyword evidence="8" id="KW-1133">Transmembrane helix</keyword>
<feature type="transmembrane region" description="Helical" evidence="8">
    <location>
        <begin position="181"/>
        <end position="203"/>
    </location>
</feature>
<feature type="domain" description="Methyl-accepting transducer" evidence="9">
    <location>
        <begin position="277"/>
        <end position="513"/>
    </location>
</feature>
<keyword evidence="7" id="KW-0175">Coiled coil</keyword>
<dbReference type="CDD" id="cd11386">
    <property type="entry name" value="MCP_signal"/>
    <property type="match status" value="1"/>
</dbReference>
<evidence type="ECO:0000256" key="4">
    <source>
        <dbReference type="ARBA" id="ARBA00023224"/>
    </source>
</evidence>
<evidence type="ECO:0000259" key="10">
    <source>
        <dbReference type="PROSITE" id="PS50885"/>
    </source>
</evidence>
<dbReference type="CDD" id="cd06225">
    <property type="entry name" value="HAMP"/>
    <property type="match status" value="1"/>
</dbReference>
<name>A0ABW6JW71_9BACI</name>
<dbReference type="InterPro" id="IPR007891">
    <property type="entry name" value="CHASE3"/>
</dbReference>
<dbReference type="Pfam" id="PF00672">
    <property type="entry name" value="HAMP"/>
    <property type="match status" value="1"/>
</dbReference>
<comment type="similarity">
    <text evidence="5">Belongs to the methyl-accepting chemotaxis (MCP) protein family.</text>
</comment>
<comment type="caution">
    <text evidence="11">The sequence shown here is derived from an EMBL/GenBank/DDBJ whole genome shotgun (WGS) entry which is preliminary data.</text>
</comment>
<dbReference type="SUPFAM" id="SSF58104">
    <property type="entry name" value="Methyl-accepting chemotaxis protein (MCP) signaling domain"/>
    <property type="match status" value="1"/>
</dbReference>
<dbReference type="PROSITE" id="PS50111">
    <property type="entry name" value="CHEMOTAXIS_TRANSDUC_2"/>
    <property type="match status" value="1"/>
</dbReference>
<organism evidence="11 12">
    <name type="scientific">Cytobacillus mangrovibacter</name>
    <dbReference type="NCBI Taxonomy" id="3299024"/>
    <lineage>
        <taxon>Bacteria</taxon>
        <taxon>Bacillati</taxon>
        <taxon>Bacillota</taxon>
        <taxon>Bacilli</taxon>
        <taxon>Bacillales</taxon>
        <taxon>Bacillaceae</taxon>
        <taxon>Cytobacillus</taxon>
    </lineage>
</organism>
<evidence type="ECO:0000256" key="3">
    <source>
        <dbReference type="ARBA" id="ARBA00023136"/>
    </source>
</evidence>
<dbReference type="PANTHER" id="PTHR32089:SF112">
    <property type="entry name" value="LYSOZYME-LIKE PROTEIN-RELATED"/>
    <property type="match status" value="1"/>
</dbReference>
<dbReference type="Gene3D" id="6.10.340.10">
    <property type="match status" value="1"/>
</dbReference>
<dbReference type="Pfam" id="PF05227">
    <property type="entry name" value="CHASE3"/>
    <property type="match status" value="1"/>
</dbReference>
<dbReference type="InterPro" id="IPR003660">
    <property type="entry name" value="HAMP_dom"/>
</dbReference>
<evidence type="ECO:0000256" key="6">
    <source>
        <dbReference type="PROSITE-ProRule" id="PRU00284"/>
    </source>
</evidence>
<evidence type="ECO:0000313" key="12">
    <source>
        <dbReference type="Proteomes" id="UP001601058"/>
    </source>
</evidence>
<keyword evidence="4 6" id="KW-0807">Transducer</keyword>
<keyword evidence="12" id="KW-1185">Reference proteome</keyword>
<evidence type="ECO:0000256" key="7">
    <source>
        <dbReference type="SAM" id="Coils"/>
    </source>
</evidence>
<dbReference type="RefSeq" id="WP_389214454.1">
    <property type="nucleotide sequence ID" value="NZ_JBIACJ010000001.1"/>
</dbReference>
<keyword evidence="2" id="KW-1003">Cell membrane</keyword>
<evidence type="ECO:0000259" key="9">
    <source>
        <dbReference type="PROSITE" id="PS50111"/>
    </source>
</evidence>
<protein>
    <submittedName>
        <fullName evidence="11">Methyl-accepting chemotaxis protein</fullName>
    </submittedName>
</protein>
<gene>
    <name evidence="11" type="ORF">ACFYKT_01560</name>
</gene>
<dbReference type="SMART" id="SM00304">
    <property type="entry name" value="HAMP"/>
    <property type="match status" value="1"/>
</dbReference>